<dbReference type="SUPFAM" id="SSF55347">
    <property type="entry name" value="Glyceraldehyde-3-phosphate dehydrogenase-like, C-terminal domain"/>
    <property type="match status" value="1"/>
</dbReference>
<organism evidence="3 4">
    <name type="scientific">Paramagnetospirillum magnetotacticum MS-1</name>
    <dbReference type="NCBI Taxonomy" id="272627"/>
    <lineage>
        <taxon>Bacteria</taxon>
        <taxon>Pseudomonadati</taxon>
        <taxon>Pseudomonadota</taxon>
        <taxon>Alphaproteobacteria</taxon>
        <taxon>Rhodospirillales</taxon>
        <taxon>Magnetospirillaceae</taxon>
        <taxon>Paramagnetospirillum</taxon>
    </lineage>
</organism>
<protein>
    <submittedName>
        <fullName evidence="3">Myo-inositol 2-dehydrogenase</fullName>
    </submittedName>
</protein>
<dbReference type="Gene3D" id="3.40.50.720">
    <property type="entry name" value="NAD(P)-binding Rossmann-like Domain"/>
    <property type="match status" value="1"/>
</dbReference>
<evidence type="ECO:0000313" key="4">
    <source>
        <dbReference type="Proteomes" id="UP000031971"/>
    </source>
</evidence>
<name>A0A0C2U885_PARME</name>
<feature type="domain" description="GFO/IDH/MocA-like oxidoreductase" evidence="2">
    <location>
        <begin position="144"/>
        <end position="242"/>
    </location>
</feature>
<dbReference type="Pfam" id="PF22725">
    <property type="entry name" value="GFO_IDH_MocA_C3"/>
    <property type="match status" value="1"/>
</dbReference>
<dbReference type="AlphaFoldDB" id="A0A0C2U885"/>
<dbReference type="InterPro" id="IPR051450">
    <property type="entry name" value="Gfo/Idh/MocA_Oxidoreductases"/>
</dbReference>
<dbReference type="PANTHER" id="PTHR43377:SF1">
    <property type="entry name" value="BILIVERDIN REDUCTASE A"/>
    <property type="match status" value="1"/>
</dbReference>
<dbReference type="SUPFAM" id="SSF51735">
    <property type="entry name" value="NAD(P)-binding Rossmann-fold domains"/>
    <property type="match status" value="1"/>
</dbReference>
<proteinExistence type="predicted"/>
<keyword evidence="4" id="KW-1185">Reference proteome</keyword>
<evidence type="ECO:0000259" key="1">
    <source>
        <dbReference type="Pfam" id="PF01408"/>
    </source>
</evidence>
<evidence type="ECO:0000313" key="3">
    <source>
        <dbReference type="EMBL" id="KIL97707.1"/>
    </source>
</evidence>
<reference evidence="3 4" key="1">
    <citation type="submission" date="2015-01" db="EMBL/GenBank/DDBJ databases">
        <title>Genome Sequence of Magnetospirillum magnetotacticum Strain MS-1.</title>
        <authorList>
            <person name="Marinov G.K."/>
            <person name="Smalley M.D."/>
            <person name="DeSalvo G."/>
        </authorList>
    </citation>
    <scope>NUCLEOTIDE SEQUENCE [LARGE SCALE GENOMIC DNA]</scope>
    <source>
        <strain evidence="3 4">MS-1</strain>
    </source>
</reference>
<dbReference type="OrthoDB" id="9792935at2"/>
<dbReference type="EMBL" id="JXSL01000030">
    <property type="protein sequence ID" value="KIL97707.1"/>
    <property type="molecule type" value="Genomic_DNA"/>
</dbReference>
<dbReference type="Pfam" id="PF01408">
    <property type="entry name" value="GFO_IDH_MocA"/>
    <property type="match status" value="1"/>
</dbReference>
<comment type="caution">
    <text evidence="3">The sequence shown here is derived from an EMBL/GenBank/DDBJ whole genome shotgun (WGS) entry which is preliminary data.</text>
</comment>
<dbReference type="InterPro" id="IPR000683">
    <property type="entry name" value="Gfo/Idh/MocA-like_OxRdtase_N"/>
</dbReference>
<dbReference type="Proteomes" id="UP000031971">
    <property type="component" value="Unassembled WGS sequence"/>
</dbReference>
<feature type="domain" description="Gfo/Idh/MocA-like oxidoreductase N-terminal" evidence="1">
    <location>
        <begin position="11"/>
        <end position="126"/>
    </location>
</feature>
<dbReference type="PANTHER" id="PTHR43377">
    <property type="entry name" value="BILIVERDIN REDUCTASE A"/>
    <property type="match status" value="1"/>
</dbReference>
<dbReference type="GO" id="GO:0000166">
    <property type="term" value="F:nucleotide binding"/>
    <property type="evidence" value="ECO:0007669"/>
    <property type="project" value="InterPro"/>
</dbReference>
<dbReference type="Gene3D" id="3.30.360.10">
    <property type="entry name" value="Dihydrodipicolinate Reductase, domain 2"/>
    <property type="match status" value="1"/>
</dbReference>
<dbReference type="RefSeq" id="WP_009871220.1">
    <property type="nucleotide sequence ID" value="NZ_JXSL01000030.1"/>
</dbReference>
<gene>
    <name evidence="3" type="ORF">CCC_00768</name>
</gene>
<dbReference type="STRING" id="272627.CCC_00768"/>
<accession>A0A0C2U885</accession>
<sequence>MSIPANNSPVRLALIGAGRWGKNYIRTIAGLPGAALVRLASSNPDNLALVPPGCVIESDWRSVVSAPEVEAVIIATPPATHAEITLAAIASGKAVLVEKPLTLDLAEAEAVAAAAKATGVMVWVEHTQLFNPAWEALKADLTSIGPILAVRSEAGNHGPYRPGGVPMLWDWGAHDVSMVLDLMGRDPDSTSASWAARGEKDGGEAGDVTLTLAFSTVEAHIRLCNTMDKCRRLAVFGEAGTLVMDDRATDKLTLHPPQPDGNWPVGQGHALTVTDEMPLTRAVRLFAGAVRQPEPGPSPLELGLRVVRVLGACS</sequence>
<dbReference type="InterPro" id="IPR036291">
    <property type="entry name" value="NAD(P)-bd_dom_sf"/>
</dbReference>
<evidence type="ECO:0000259" key="2">
    <source>
        <dbReference type="Pfam" id="PF22725"/>
    </source>
</evidence>
<dbReference type="InterPro" id="IPR055170">
    <property type="entry name" value="GFO_IDH_MocA-like_dom"/>
</dbReference>